<evidence type="ECO:0008006" key="3">
    <source>
        <dbReference type="Google" id="ProtNLM"/>
    </source>
</evidence>
<accession>A0A4Y7ICN3</accession>
<name>A0A4Y7ICN3_PAPSO</name>
<dbReference type="STRING" id="3469.A0A4Y7ICN3"/>
<dbReference type="AlphaFoldDB" id="A0A4Y7ICN3"/>
<dbReference type="Gramene" id="RZC45149">
    <property type="protein sequence ID" value="RZC45149"/>
    <property type="gene ID" value="C5167_038098"/>
</dbReference>
<keyword evidence="2" id="KW-1185">Reference proteome</keyword>
<protein>
    <recommendedName>
        <fullName evidence="3">Ovate family protein</fullName>
    </recommendedName>
</protein>
<evidence type="ECO:0000313" key="2">
    <source>
        <dbReference type="Proteomes" id="UP000316621"/>
    </source>
</evidence>
<organism evidence="1 2">
    <name type="scientific">Papaver somniferum</name>
    <name type="common">Opium poppy</name>
    <dbReference type="NCBI Taxonomy" id="3469"/>
    <lineage>
        <taxon>Eukaryota</taxon>
        <taxon>Viridiplantae</taxon>
        <taxon>Streptophyta</taxon>
        <taxon>Embryophyta</taxon>
        <taxon>Tracheophyta</taxon>
        <taxon>Spermatophyta</taxon>
        <taxon>Magnoliopsida</taxon>
        <taxon>Ranunculales</taxon>
        <taxon>Papaveraceae</taxon>
        <taxon>Papaveroideae</taxon>
        <taxon>Papaver</taxon>
    </lineage>
</organism>
<reference evidence="1 2" key="1">
    <citation type="journal article" date="2018" name="Science">
        <title>The opium poppy genome and morphinan production.</title>
        <authorList>
            <person name="Guo L."/>
            <person name="Winzer T."/>
            <person name="Yang X."/>
            <person name="Li Y."/>
            <person name="Ning Z."/>
            <person name="He Z."/>
            <person name="Teodor R."/>
            <person name="Lu Y."/>
            <person name="Bowser T.A."/>
            <person name="Graham I.A."/>
            <person name="Ye K."/>
        </authorList>
    </citation>
    <scope>NUCLEOTIDE SEQUENCE [LARGE SCALE GENOMIC DNA]</scope>
    <source>
        <strain evidence="2">cv. HN1</strain>
        <tissue evidence="1">Leaves</tissue>
    </source>
</reference>
<dbReference type="Proteomes" id="UP000316621">
    <property type="component" value="Chromosome 1"/>
</dbReference>
<proteinExistence type="predicted"/>
<evidence type="ECO:0000313" key="1">
    <source>
        <dbReference type="EMBL" id="RZC45149.1"/>
    </source>
</evidence>
<gene>
    <name evidence="1" type="ORF">C5167_038098</name>
</gene>
<dbReference type="EMBL" id="CM010715">
    <property type="protein sequence ID" value="RZC45149.1"/>
    <property type="molecule type" value="Genomic_DNA"/>
</dbReference>
<sequence>MISSQLAKNVKMMMMMMMKGLIQPSCKHPKTDSFRGGADDVFEAENEYESDELVIARGLRADGLFFEPDCIINEEISMDSDNPYDYYRKSMEEMIEAHGLKIGMS</sequence>